<dbReference type="PANTHER" id="PTHR31286">
    <property type="entry name" value="GLYCINE-RICH CELL WALL STRUCTURAL PROTEIN 1.8-LIKE"/>
    <property type="match status" value="1"/>
</dbReference>
<organism evidence="1 2">
    <name type="scientific">Brassica campestris</name>
    <name type="common">Field mustard</name>
    <dbReference type="NCBI Taxonomy" id="3711"/>
    <lineage>
        <taxon>Eukaryota</taxon>
        <taxon>Viridiplantae</taxon>
        <taxon>Streptophyta</taxon>
        <taxon>Embryophyta</taxon>
        <taxon>Tracheophyta</taxon>
        <taxon>Spermatophyta</taxon>
        <taxon>Magnoliopsida</taxon>
        <taxon>eudicotyledons</taxon>
        <taxon>Gunneridae</taxon>
        <taxon>Pentapetalae</taxon>
        <taxon>rosids</taxon>
        <taxon>malvids</taxon>
        <taxon>Brassicales</taxon>
        <taxon>Brassicaceae</taxon>
        <taxon>Brassiceae</taxon>
        <taxon>Brassica</taxon>
    </lineage>
</organism>
<dbReference type="InterPro" id="IPR040256">
    <property type="entry name" value="At4g02000-like"/>
</dbReference>
<accession>A0A397Y2X5</accession>
<evidence type="ECO:0000313" key="2">
    <source>
        <dbReference type="Proteomes" id="UP000264353"/>
    </source>
</evidence>
<sequence>MVILQWWKPVISPSFPSMIPFWIKIKGLPLLYWQKDLVCRVDQELGTLDNHELTRTTTRVRVLVDGLKSLVKESIVEFDSERLELHCSFCFSLLHLRKNCPKKQDDEASKTQLVRSREEEEVNKTLALRSLHEIIRNLRTKETPHNRSGKANQSQKELRLTLHHPILRRERVSALSQRRRDLFPQRSSCQWRPKQVSETEDISVKPFIQKNLAIEETNQMDPLQKRTSVPQVLSKEAVMEKLHKVTRQYPSFHDPVGAAARRREEDYGLESKFSDTLRYMDQATLNGERERSKFKSVIISPKTEREEALETLQTPLQYLRKMRH</sequence>
<dbReference type="AlphaFoldDB" id="A0A397Y2X5"/>
<protein>
    <submittedName>
        <fullName evidence="1">Uncharacterized protein</fullName>
    </submittedName>
</protein>
<evidence type="ECO:0000313" key="1">
    <source>
        <dbReference type="EMBL" id="RID46004.1"/>
    </source>
</evidence>
<reference evidence="1 2" key="1">
    <citation type="submission" date="2018-06" db="EMBL/GenBank/DDBJ databases">
        <title>WGS assembly of Brassica rapa FPsc.</title>
        <authorList>
            <person name="Bowman J."/>
            <person name="Kohchi T."/>
            <person name="Yamato K."/>
            <person name="Jenkins J."/>
            <person name="Shu S."/>
            <person name="Ishizaki K."/>
            <person name="Yamaoka S."/>
            <person name="Nishihama R."/>
            <person name="Nakamura Y."/>
            <person name="Berger F."/>
            <person name="Adam C."/>
            <person name="Aki S."/>
            <person name="Althoff F."/>
            <person name="Araki T."/>
            <person name="Arteaga-Vazquez M."/>
            <person name="Balasubrmanian S."/>
            <person name="Bauer D."/>
            <person name="Boehm C."/>
            <person name="Briginshaw L."/>
            <person name="Caballero-Perez J."/>
            <person name="Catarino B."/>
            <person name="Chen F."/>
            <person name="Chiyoda S."/>
            <person name="Chovatia M."/>
            <person name="Davies K."/>
            <person name="Delmans M."/>
            <person name="Demura T."/>
            <person name="Dierschke T."/>
            <person name="Dolan L."/>
            <person name="Dorantes-Acosta A."/>
            <person name="Eklund D."/>
            <person name="Florent S."/>
            <person name="Flores-Sandoval E."/>
            <person name="Fujiyama A."/>
            <person name="Fukuzawa H."/>
            <person name="Galik B."/>
            <person name="Grimanelli D."/>
            <person name="Grimwood J."/>
            <person name="Grossniklaus U."/>
            <person name="Hamada T."/>
            <person name="Haseloff J."/>
            <person name="Hetherington A."/>
            <person name="Higo A."/>
            <person name="Hirakawa Y."/>
            <person name="Hundley H."/>
            <person name="Ikeda Y."/>
            <person name="Inoue K."/>
            <person name="Inoue S."/>
            <person name="Ishida S."/>
            <person name="Jia Q."/>
            <person name="Kakita M."/>
            <person name="Kanazawa T."/>
            <person name="Kawai Y."/>
            <person name="Kawashima T."/>
            <person name="Kennedy M."/>
            <person name="Kinose K."/>
            <person name="Kinoshita T."/>
            <person name="Kohara Y."/>
            <person name="Koide E."/>
            <person name="Komatsu K."/>
            <person name="Kopischke S."/>
            <person name="Kubo M."/>
            <person name="Kyozuka J."/>
            <person name="Lagercrantz U."/>
            <person name="Lin S."/>
            <person name="Lindquist E."/>
            <person name="Lipzen A."/>
            <person name="Lu C."/>
            <person name="Luna E."/>
            <person name="Martienssen R."/>
            <person name="Minamino N."/>
            <person name="Mizutani M."/>
            <person name="Mizutani M."/>
            <person name="Mochizuki N."/>
            <person name="Monte I."/>
            <person name="Mosher R."/>
            <person name="Nagasaki H."/>
            <person name="Nakagami H."/>
            <person name="Naramoto S."/>
            <person name="Nishitani K."/>
            <person name="Ohtani M."/>
            <person name="Okamoto T."/>
            <person name="Okumura M."/>
            <person name="Phillips J."/>
            <person name="Pollak B."/>
            <person name="Reinders A."/>
            <person name="Roevekamp M."/>
            <person name="Sano R."/>
            <person name="Sawa S."/>
            <person name="Schmid M."/>
            <person name="Shirakawa M."/>
            <person name="Solano R."/>
            <person name="Spunde A."/>
            <person name="Suetsugu N."/>
            <person name="Sugano S."/>
            <person name="Sugiyama A."/>
            <person name="Sun R."/>
            <person name="Suzuki Y."/>
            <person name="Takenaka M."/>
            <person name="Takezawa D."/>
            <person name="Tomogane H."/>
            <person name="Tsuzuki M."/>
            <person name="Ueda T."/>
            <person name="Umeda M."/>
            <person name="Ward J."/>
            <person name="Watanabe Y."/>
            <person name="Yazaki K."/>
            <person name="Yokoyama R."/>
            <person name="Yoshitake Y."/>
            <person name="Yotsui I."/>
            <person name="Zachgo S."/>
            <person name="Schmutz J."/>
        </authorList>
    </citation>
    <scope>NUCLEOTIDE SEQUENCE [LARGE SCALE GENOMIC DNA]</scope>
    <source>
        <strain evidence="2">cv. B-3</strain>
    </source>
</reference>
<dbReference type="PANTHER" id="PTHR31286:SF163">
    <property type="entry name" value="ZINC KNUCKLE CX2CX4HX4C DOMAIN-CONTAINING PROTEIN"/>
    <property type="match status" value="1"/>
</dbReference>
<dbReference type="EMBL" id="CM010636">
    <property type="protein sequence ID" value="RID46004.1"/>
    <property type="molecule type" value="Genomic_DNA"/>
</dbReference>
<name>A0A397Y2X5_BRACM</name>
<proteinExistence type="predicted"/>
<gene>
    <name evidence="1" type="ORF">BRARA_I02695</name>
</gene>
<dbReference type="Proteomes" id="UP000264353">
    <property type="component" value="Chromosome A9"/>
</dbReference>